<gene>
    <name evidence="1" type="ORF">ABT39_MTgene75</name>
</gene>
<comment type="caution">
    <text evidence="1">The sequence shown here is derived from an EMBL/GenBank/DDBJ whole genome shotgun (WGS) entry which is preliminary data.</text>
</comment>
<geneLocation type="mitochondrion" evidence="1"/>
<name>A0A101M3I9_PICGL</name>
<dbReference type="AlphaFoldDB" id="A0A101M3I9"/>
<dbReference type="PROSITE" id="PS51257">
    <property type="entry name" value="PROKAR_LIPOPROTEIN"/>
    <property type="match status" value="1"/>
</dbReference>
<sequence>MPFKTLWLAYVSLTLWTAPNPSTLGCAWTSRFLLTMAAFGDVMSSPYIFTRFSEEQV</sequence>
<evidence type="ECO:0000313" key="1">
    <source>
        <dbReference type="EMBL" id="KUM50232.1"/>
    </source>
</evidence>
<accession>A0A101M3I9</accession>
<dbReference type="EMBL" id="LKAM01000001">
    <property type="protein sequence ID" value="KUM50232.1"/>
    <property type="molecule type" value="Genomic_DNA"/>
</dbReference>
<proteinExistence type="predicted"/>
<reference evidence="1" key="1">
    <citation type="journal article" date="2015" name="Genome Biol. Evol.">
        <title>Organellar Genomes of White Spruce (Picea glauca): Assembly and Annotation.</title>
        <authorList>
            <person name="Jackman S.D."/>
            <person name="Warren R.L."/>
            <person name="Gibb E.A."/>
            <person name="Vandervalk B.P."/>
            <person name="Mohamadi H."/>
            <person name="Chu J."/>
            <person name="Raymond A."/>
            <person name="Pleasance S."/>
            <person name="Coope R."/>
            <person name="Wildung M.R."/>
            <person name="Ritland C.E."/>
            <person name="Bousquet J."/>
            <person name="Jones S.J."/>
            <person name="Bohlmann J."/>
            <person name="Birol I."/>
        </authorList>
    </citation>
    <scope>NUCLEOTIDE SEQUENCE [LARGE SCALE GENOMIC DNA]</scope>
    <source>
        <tissue evidence="1">Flushing bud</tissue>
    </source>
</reference>
<keyword evidence="1" id="KW-0496">Mitochondrion</keyword>
<organism evidence="1">
    <name type="scientific">Picea glauca</name>
    <name type="common">White spruce</name>
    <name type="synonym">Pinus glauca</name>
    <dbReference type="NCBI Taxonomy" id="3330"/>
    <lineage>
        <taxon>Eukaryota</taxon>
        <taxon>Viridiplantae</taxon>
        <taxon>Streptophyta</taxon>
        <taxon>Embryophyta</taxon>
        <taxon>Tracheophyta</taxon>
        <taxon>Spermatophyta</taxon>
        <taxon>Pinopsida</taxon>
        <taxon>Pinidae</taxon>
        <taxon>Conifers I</taxon>
        <taxon>Pinales</taxon>
        <taxon>Pinaceae</taxon>
        <taxon>Picea</taxon>
    </lineage>
</organism>
<protein>
    <submittedName>
        <fullName evidence="1">Uncharacterized protein</fullName>
    </submittedName>
</protein>